<dbReference type="InterPro" id="IPR012902">
    <property type="entry name" value="N_methyl_site"/>
</dbReference>
<keyword evidence="4" id="KW-0472">Membrane</keyword>
<keyword evidence="3" id="KW-0281">Fimbrium</keyword>
<dbReference type="GO" id="GO:0007155">
    <property type="term" value="P:cell adhesion"/>
    <property type="evidence" value="ECO:0007669"/>
    <property type="project" value="InterPro"/>
</dbReference>
<keyword evidence="4" id="KW-1133">Transmembrane helix</keyword>
<dbReference type="Pfam" id="PF07963">
    <property type="entry name" value="N_methyl"/>
    <property type="match status" value="1"/>
</dbReference>
<dbReference type="PANTHER" id="PTHR30093">
    <property type="entry name" value="GENERAL SECRETION PATHWAY PROTEIN G"/>
    <property type="match status" value="1"/>
</dbReference>
<dbReference type="Proteomes" id="UP000066624">
    <property type="component" value="Chromosome"/>
</dbReference>
<dbReference type="SUPFAM" id="SSF54523">
    <property type="entry name" value="Pili subunits"/>
    <property type="match status" value="1"/>
</dbReference>
<dbReference type="PANTHER" id="PTHR30093:SF34">
    <property type="entry name" value="PREPILIN PEPTIDASE-DEPENDENT PROTEIN D"/>
    <property type="match status" value="1"/>
</dbReference>
<dbReference type="EMBL" id="CP012154">
    <property type="protein sequence ID" value="AKS42251.1"/>
    <property type="molecule type" value="Genomic_DNA"/>
</dbReference>
<proteinExistence type="inferred from homology"/>
<dbReference type="NCBIfam" id="TIGR02532">
    <property type="entry name" value="IV_pilin_GFxxxE"/>
    <property type="match status" value="1"/>
</dbReference>
<dbReference type="STRING" id="1579979.WM2015_1885"/>
<dbReference type="InterPro" id="IPR045584">
    <property type="entry name" value="Pilin-like"/>
</dbReference>
<evidence type="ECO:0000313" key="5">
    <source>
        <dbReference type="EMBL" id="AKS42251.1"/>
    </source>
</evidence>
<keyword evidence="6" id="KW-1185">Reference proteome</keyword>
<protein>
    <submittedName>
        <fullName evidence="5">Uncharacterized protein</fullName>
    </submittedName>
</protein>
<dbReference type="PATRIC" id="fig|1579979.3.peg.1929"/>
<sequence length="145" mass="15186">MTRSSHQTGFTLIELMIVIAILAILLAIAVPAYQNYSIRASNSECVNLVAAVKLALVDTAHSNGVTVDNVQLADVGMDAATTNTPRCSDFDVVDGVITISSTGSDGTSSGQFSFSPVQATINDSVSWTCTSSHPNPQHVPAECRS</sequence>
<dbReference type="GO" id="GO:0009289">
    <property type="term" value="C:pilus"/>
    <property type="evidence" value="ECO:0007669"/>
    <property type="project" value="InterPro"/>
</dbReference>
<comment type="similarity">
    <text evidence="1 3">Belongs to the N-Me-Phe pilin family.</text>
</comment>
<dbReference type="Pfam" id="PF00114">
    <property type="entry name" value="Pilin"/>
    <property type="match status" value="1"/>
</dbReference>
<organism evidence="5 6">
    <name type="scientific">Wenzhouxiangella marina</name>
    <dbReference type="NCBI Taxonomy" id="1579979"/>
    <lineage>
        <taxon>Bacteria</taxon>
        <taxon>Pseudomonadati</taxon>
        <taxon>Pseudomonadota</taxon>
        <taxon>Gammaproteobacteria</taxon>
        <taxon>Chromatiales</taxon>
        <taxon>Wenzhouxiangellaceae</taxon>
        <taxon>Wenzhouxiangella</taxon>
    </lineage>
</organism>
<keyword evidence="2" id="KW-0488">Methylation</keyword>
<gene>
    <name evidence="5" type="ORF">WM2015_1885</name>
</gene>
<evidence type="ECO:0000256" key="4">
    <source>
        <dbReference type="SAM" id="Phobius"/>
    </source>
</evidence>
<dbReference type="KEGG" id="wma:WM2015_1885"/>
<evidence type="ECO:0000256" key="2">
    <source>
        <dbReference type="ARBA" id="ARBA00022481"/>
    </source>
</evidence>
<dbReference type="PROSITE" id="PS00409">
    <property type="entry name" value="PROKAR_NTER_METHYL"/>
    <property type="match status" value="1"/>
</dbReference>
<reference evidence="5 6" key="1">
    <citation type="submission" date="2015-07" db="EMBL/GenBank/DDBJ databases">
        <authorList>
            <person name="Noorani M."/>
        </authorList>
    </citation>
    <scope>NUCLEOTIDE SEQUENCE [LARGE SCALE GENOMIC DNA]</scope>
    <source>
        <strain evidence="5 6">KCTC 42284</strain>
    </source>
</reference>
<evidence type="ECO:0000256" key="3">
    <source>
        <dbReference type="RuleBase" id="RU000389"/>
    </source>
</evidence>
<feature type="transmembrane region" description="Helical" evidence="4">
    <location>
        <begin position="12"/>
        <end position="33"/>
    </location>
</feature>
<name>A0A0K0XXB2_9GAMM</name>
<dbReference type="InterPro" id="IPR001082">
    <property type="entry name" value="Pilin"/>
</dbReference>
<evidence type="ECO:0000256" key="1">
    <source>
        <dbReference type="ARBA" id="ARBA00005233"/>
    </source>
</evidence>
<keyword evidence="4" id="KW-0812">Transmembrane</keyword>
<evidence type="ECO:0000313" key="6">
    <source>
        <dbReference type="Proteomes" id="UP000066624"/>
    </source>
</evidence>
<dbReference type="AlphaFoldDB" id="A0A0K0XXB2"/>
<accession>A0A0K0XXB2</accession>
<dbReference type="Gene3D" id="3.30.700.10">
    <property type="entry name" value="Glycoprotein, Type 4 Pilin"/>
    <property type="match status" value="1"/>
</dbReference>
<dbReference type="RefSeq" id="WP_049725829.1">
    <property type="nucleotide sequence ID" value="NZ_CP012154.1"/>
</dbReference>